<comment type="caution">
    <text evidence="2">The sequence shown here is derived from an EMBL/GenBank/DDBJ whole genome shotgun (WGS) entry which is preliminary data.</text>
</comment>
<gene>
    <name evidence="2" type="ORF">AFUS01_LOCUS28878</name>
</gene>
<dbReference type="AlphaFoldDB" id="A0A8J2KRY3"/>
<accession>A0A8J2KRY3</accession>
<organism evidence="2 3">
    <name type="scientific">Allacma fusca</name>
    <dbReference type="NCBI Taxonomy" id="39272"/>
    <lineage>
        <taxon>Eukaryota</taxon>
        <taxon>Metazoa</taxon>
        <taxon>Ecdysozoa</taxon>
        <taxon>Arthropoda</taxon>
        <taxon>Hexapoda</taxon>
        <taxon>Collembola</taxon>
        <taxon>Symphypleona</taxon>
        <taxon>Sminthuridae</taxon>
        <taxon>Allacma</taxon>
    </lineage>
</organism>
<dbReference type="Proteomes" id="UP000708208">
    <property type="component" value="Unassembled WGS sequence"/>
</dbReference>
<reference evidence="2" key="1">
    <citation type="submission" date="2021-06" db="EMBL/GenBank/DDBJ databases">
        <authorList>
            <person name="Hodson N. C."/>
            <person name="Mongue J. A."/>
            <person name="Jaron S. K."/>
        </authorList>
    </citation>
    <scope>NUCLEOTIDE SEQUENCE</scope>
</reference>
<keyword evidence="3" id="KW-1185">Reference proteome</keyword>
<dbReference type="EMBL" id="CAJVCH010419026">
    <property type="protein sequence ID" value="CAG7818372.1"/>
    <property type="molecule type" value="Genomic_DNA"/>
</dbReference>
<keyword evidence="1" id="KW-0472">Membrane</keyword>
<keyword evidence="1" id="KW-1133">Transmembrane helix</keyword>
<sequence>SNDSLDYVDLARTFSAEFIVDMPNPGVMDLGSKNYWPNLTRSILRMCSNTLRKRSRDKGLWGMGLACALLQLLCIITLNDPDRFRLVDITIDSCRLTHTHPEGILPKRSSNPLGGA</sequence>
<name>A0A8J2KRY3_9HEXA</name>
<evidence type="ECO:0000313" key="3">
    <source>
        <dbReference type="Proteomes" id="UP000708208"/>
    </source>
</evidence>
<keyword evidence="1" id="KW-0812">Transmembrane</keyword>
<feature type="non-terminal residue" evidence="2">
    <location>
        <position position="1"/>
    </location>
</feature>
<protein>
    <submittedName>
        <fullName evidence="2">Uncharacterized protein</fullName>
    </submittedName>
</protein>
<proteinExistence type="predicted"/>
<evidence type="ECO:0000313" key="2">
    <source>
        <dbReference type="EMBL" id="CAG7818372.1"/>
    </source>
</evidence>
<feature type="transmembrane region" description="Helical" evidence="1">
    <location>
        <begin position="60"/>
        <end position="78"/>
    </location>
</feature>
<evidence type="ECO:0000256" key="1">
    <source>
        <dbReference type="SAM" id="Phobius"/>
    </source>
</evidence>